<dbReference type="RefSeq" id="WP_180307433.1">
    <property type="nucleotide sequence ID" value="NZ_CP058952.1"/>
</dbReference>
<name>A0A7D5ZEH1_9NEIS</name>
<dbReference type="Proteomes" id="UP000510822">
    <property type="component" value="Chromosome"/>
</dbReference>
<evidence type="ECO:0000313" key="2">
    <source>
        <dbReference type="Proteomes" id="UP000510822"/>
    </source>
</evidence>
<dbReference type="EMBL" id="CP058952">
    <property type="protein sequence ID" value="QLI80289.1"/>
    <property type="molecule type" value="Genomic_DNA"/>
</dbReference>
<sequence>MAKYQFFQLSENGKNLVRYLCTDREDFLPAKELLLGQGFEVIGDMIYASNDQEAIDHFNSGMIYPLAEYNKAHEIGGLFYFVKGIYDEARDYYHRRANH</sequence>
<dbReference type="KEGG" id="cfon:HZU75_01370"/>
<evidence type="ECO:0000313" key="1">
    <source>
        <dbReference type="EMBL" id="QLI80289.1"/>
    </source>
</evidence>
<protein>
    <submittedName>
        <fullName evidence="1">Uncharacterized protein</fullName>
    </submittedName>
</protein>
<reference evidence="1 2" key="1">
    <citation type="journal article" date="2016" name="Int. J. Syst. Evol. Microbiol.">
        <title>Chitinibacter fontanus sp. nov., isolated from a spring.</title>
        <authorList>
            <person name="Sheu S.Y."/>
            <person name="Li Y.S."/>
            <person name="Young C.C."/>
            <person name="Chen W.M."/>
        </authorList>
    </citation>
    <scope>NUCLEOTIDE SEQUENCE [LARGE SCALE GENOMIC DNA]</scope>
    <source>
        <strain evidence="1 2">STM-7</strain>
    </source>
</reference>
<keyword evidence="2" id="KW-1185">Reference proteome</keyword>
<gene>
    <name evidence="1" type="ORF">HZU75_01370</name>
</gene>
<organism evidence="1 2">
    <name type="scientific">Chitinibacter fontanus</name>
    <dbReference type="NCBI Taxonomy" id="1737446"/>
    <lineage>
        <taxon>Bacteria</taxon>
        <taxon>Pseudomonadati</taxon>
        <taxon>Pseudomonadota</taxon>
        <taxon>Betaproteobacteria</taxon>
        <taxon>Neisseriales</taxon>
        <taxon>Chitinibacteraceae</taxon>
        <taxon>Chitinibacter</taxon>
    </lineage>
</organism>
<accession>A0A7D5ZEH1</accession>
<dbReference type="AlphaFoldDB" id="A0A7D5ZEH1"/>
<proteinExistence type="predicted"/>